<dbReference type="Gene3D" id="1.10.1200.10">
    <property type="entry name" value="ACP-like"/>
    <property type="match status" value="1"/>
</dbReference>
<gene>
    <name evidence="2" type="ORF">P0082_09170</name>
</gene>
<dbReference type="Pfam" id="PF00550">
    <property type="entry name" value="PP-binding"/>
    <property type="match status" value="1"/>
</dbReference>
<dbReference type="InterPro" id="IPR009081">
    <property type="entry name" value="PP-bd_ACP"/>
</dbReference>
<accession>A0ABY8MF86</accession>
<dbReference type="SUPFAM" id="SSF47336">
    <property type="entry name" value="ACP-like"/>
    <property type="match status" value="1"/>
</dbReference>
<feature type="domain" description="Carrier" evidence="1">
    <location>
        <begin position="4"/>
        <end position="79"/>
    </location>
</feature>
<evidence type="ECO:0000259" key="1">
    <source>
        <dbReference type="PROSITE" id="PS50075"/>
    </source>
</evidence>
<protein>
    <submittedName>
        <fullName evidence="2">Phosphopantetheine-binding protein</fullName>
    </submittedName>
</protein>
<dbReference type="PROSITE" id="PS50075">
    <property type="entry name" value="CARRIER"/>
    <property type="match status" value="1"/>
</dbReference>
<name>A0ABY8MF86_9SPIO</name>
<keyword evidence="3" id="KW-1185">Reference proteome</keyword>
<organism evidence="2 3">
    <name type="scientific">Candidatus Haliotispira prima</name>
    <dbReference type="NCBI Taxonomy" id="3034016"/>
    <lineage>
        <taxon>Bacteria</taxon>
        <taxon>Pseudomonadati</taxon>
        <taxon>Spirochaetota</taxon>
        <taxon>Spirochaetia</taxon>
        <taxon>Spirochaetales</taxon>
        <taxon>Spirochaetaceae</taxon>
        <taxon>Candidatus Haliotispira</taxon>
    </lineage>
</organism>
<reference evidence="2 3" key="1">
    <citation type="submission" date="2023-04" db="EMBL/GenBank/DDBJ databases">
        <title>Spirochaete genome identified in red abalone sample constitutes a novel genus.</title>
        <authorList>
            <person name="Sharma S.P."/>
            <person name="Purcell C.M."/>
            <person name="Hyde J.R."/>
            <person name="Severin A.J."/>
        </authorList>
    </citation>
    <scope>NUCLEOTIDE SEQUENCE [LARGE SCALE GENOMIC DNA]</scope>
    <source>
        <strain evidence="2 3">SP-2023</strain>
    </source>
</reference>
<evidence type="ECO:0000313" key="3">
    <source>
        <dbReference type="Proteomes" id="UP001228690"/>
    </source>
</evidence>
<dbReference type="InterPro" id="IPR036736">
    <property type="entry name" value="ACP-like_sf"/>
</dbReference>
<proteinExistence type="predicted"/>
<evidence type="ECO:0000313" key="2">
    <source>
        <dbReference type="EMBL" id="WGK68646.1"/>
    </source>
</evidence>
<dbReference type="Proteomes" id="UP001228690">
    <property type="component" value="Chromosome"/>
</dbReference>
<dbReference type="EMBL" id="CP123443">
    <property type="protein sequence ID" value="WGK68646.1"/>
    <property type="molecule type" value="Genomic_DNA"/>
</dbReference>
<sequence>MTKEKIIAVIKEQIVDNLDDVNIEDIDPNKSMKDYGANSLDIIEVVSCTMRELKIKVPRAELADITTIDQLADKFVEVANS</sequence>
<dbReference type="RefSeq" id="WP_326926832.1">
    <property type="nucleotide sequence ID" value="NZ_CP123443.1"/>
</dbReference>